<dbReference type="Gene3D" id="1.25.40.10">
    <property type="entry name" value="Tetratricopeptide repeat domain"/>
    <property type="match status" value="2"/>
</dbReference>
<name>A0AAD7DQE3_MYCRO</name>
<reference evidence="1" key="1">
    <citation type="submission" date="2023-03" db="EMBL/GenBank/DDBJ databases">
        <title>Massive genome expansion in bonnet fungi (Mycena s.s.) driven by repeated elements and novel gene families across ecological guilds.</title>
        <authorList>
            <consortium name="Lawrence Berkeley National Laboratory"/>
            <person name="Harder C.B."/>
            <person name="Miyauchi S."/>
            <person name="Viragh M."/>
            <person name="Kuo A."/>
            <person name="Thoen E."/>
            <person name="Andreopoulos B."/>
            <person name="Lu D."/>
            <person name="Skrede I."/>
            <person name="Drula E."/>
            <person name="Henrissat B."/>
            <person name="Morin E."/>
            <person name="Kohler A."/>
            <person name="Barry K."/>
            <person name="LaButti K."/>
            <person name="Morin E."/>
            <person name="Salamov A."/>
            <person name="Lipzen A."/>
            <person name="Mereny Z."/>
            <person name="Hegedus B."/>
            <person name="Baldrian P."/>
            <person name="Stursova M."/>
            <person name="Weitz H."/>
            <person name="Taylor A."/>
            <person name="Grigoriev I.V."/>
            <person name="Nagy L.G."/>
            <person name="Martin F."/>
            <person name="Kauserud H."/>
        </authorList>
    </citation>
    <scope>NUCLEOTIDE SEQUENCE</scope>
    <source>
        <strain evidence="1">CBHHK067</strain>
    </source>
</reference>
<accession>A0AAD7DQE3</accession>
<keyword evidence="2" id="KW-1185">Reference proteome</keyword>
<gene>
    <name evidence="1" type="ORF">B0H17DRAFT_1131359</name>
</gene>
<dbReference type="InterPro" id="IPR011990">
    <property type="entry name" value="TPR-like_helical_dom_sf"/>
</dbReference>
<dbReference type="Proteomes" id="UP001221757">
    <property type="component" value="Unassembled WGS sequence"/>
</dbReference>
<evidence type="ECO:0000313" key="2">
    <source>
        <dbReference type="Proteomes" id="UP001221757"/>
    </source>
</evidence>
<dbReference type="AlphaFoldDB" id="A0AAD7DQE3"/>
<proteinExistence type="predicted"/>
<comment type="caution">
    <text evidence="1">The sequence shown here is derived from an EMBL/GenBank/DDBJ whole genome shotgun (WGS) entry which is preliminary data.</text>
</comment>
<organism evidence="1 2">
    <name type="scientific">Mycena rosella</name>
    <name type="common">Pink bonnet</name>
    <name type="synonym">Agaricus rosellus</name>
    <dbReference type="NCBI Taxonomy" id="1033263"/>
    <lineage>
        <taxon>Eukaryota</taxon>
        <taxon>Fungi</taxon>
        <taxon>Dikarya</taxon>
        <taxon>Basidiomycota</taxon>
        <taxon>Agaricomycotina</taxon>
        <taxon>Agaricomycetes</taxon>
        <taxon>Agaricomycetidae</taxon>
        <taxon>Agaricales</taxon>
        <taxon>Marasmiineae</taxon>
        <taxon>Mycenaceae</taxon>
        <taxon>Mycena</taxon>
    </lineage>
</organism>
<evidence type="ECO:0000313" key="1">
    <source>
        <dbReference type="EMBL" id="KAJ7695764.1"/>
    </source>
</evidence>
<protein>
    <submittedName>
        <fullName evidence="1">Uncharacterized protein</fullName>
    </submittedName>
</protein>
<dbReference type="SUPFAM" id="SSF48452">
    <property type="entry name" value="TPR-like"/>
    <property type="match status" value="1"/>
</dbReference>
<sequence length="398" mass="44503">MCCLQISDSLVAVSHPEQLKLLETLEELVCLFRKLTNSSRVSLDARVHFMDVLWCYYWGQWVSGRLNDAHGTGIEGAQYIRSHTTKSVPAFAGKSPEWLAAQALVLFDLGRIPDAITAAHEAYSTYQEEIDTQSYLGFDCFPPLILAIILRQTGRESEALWLLEDATSPDKCWAQGDWTAFHFLLAELAVIYVELEHFQLALRAAKTAVAACRDRLYKWDDCESGSTSSYYKLALAYALTALSKCLSGHRSEESLLAAEEAARLCRQVMPLLGRVVAWLTGLRPQEITASALETYSIQLSTSGEYYKALANAEQATNLHRELVLMAERYLPSLANSLQNFASILWEMGRREDSIIALEEAVQIRSRLASVGSEQYLTAPLEHALGQLEKCILITKHSE</sequence>
<dbReference type="EMBL" id="JARKIE010000037">
    <property type="protein sequence ID" value="KAJ7695764.1"/>
    <property type="molecule type" value="Genomic_DNA"/>
</dbReference>